<feature type="compositionally biased region" description="Low complexity" evidence="1">
    <location>
        <begin position="318"/>
        <end position="328"/>
    </location>
</feature>
<comment type="caution">
    <text evidence="2">The sequence shown here is derived from an EMBL/GenBank/DDBJ whole genome shotgun (WGS) entry which is preliminary data.</text>
</comment>
<name>A0ABS3U9D1_9ACTN</name>
<keyword evidence="3" id="KW-1185">Reference proteome</keyword>
<accession>A0ABS3U9D1</accession>
<dbReference type="EMBL" id="JAGFNP010000014">
    <property type="protein sequence ID" value="MBO3735385.1"/>
    <property type="molecule type" value="Genomic_DNA"/>
</dbReference>
<evidence type="ECO:0000313" key="3">
    <source>
        <dbReference type="Proteomes" id="UP000681341"/>
    </source>
</evidence>
<protein>
    <submittedName>
        <fullName evidence="2">Uncharacterized protein</fullName>
    </submittedName>
</protein>
<feature type="compositionally biased region" description="Acidic residues" evidence="1">
    <location>
        <begin position="200"/>
        <end position="209"/>
    </location>
</feature>
<feature type="region of interest" description="Disordered" evidence="1">
    <location>
        <begin position="318"/>
        <end position="367"/>
    </location>
</feature>
<sequence>MVSVSVRRNPGEPVGRNARASYPHPENPGLLEQVDGFYDWAGRRLFLADGSPDPMTPGAYRYQTRPDLCDLIAHASDPASPHYEPPHLRHRPGDTWEIGGKPHDPGDPGPFGSDGWRPDPRTGRHRRDELPDPIPPWEQGPAAREAEPAPSPERTQEEAPLVEPGRPPARLVESGSRSADRGGSDRPPPGGRRGRPVPSDSDDPEPSEEDSPRSRFWSDDERPGGRARSRNSVDPGWISGSCDTPVDDDSESEDPPPHRFSKLREDAWDRFMIKSAPLAAAHWSDRRTLGDQHRWLAAVLLRAFLWLAAVFKGRSASAPACPAGPALPRQAGQRSNGQTPPRGPVPAGAPQPDAFPGGPVPDAGGECVPDPFAQLAAAVNGARAGRAAIAARKQASRGDLAAEIRSAAKHWRAEVRQSRSKPSPVPYMARWERAFDAHRAFGEVAVG</sequence>
<dbReference type="RefSeq" id="WP_208499004.1">
    <property type="nucleotide sequence ID" value="NZ_JAGFNP010000014.1"/>
</dbReference>
<feature type="region of interest" description="Disordered" evidence="1">
    <location>
        <begin position="72"/>
        <end position="261"/>
    </location>
</feature>
<organism evidence="2 3">
    <name type="scientific">Glycomyces niveus</name>
    <dbReference type="NCBI Taxonomy" id="2820287"/>
    <lineage>
        <taxon>Bacteria</taxon>
        <taxon>Bacillati</taxon>
        <taxon>Actinomycetota</taxon>
        <taxon>Actinomycetes</taxon>
        <taxon>Glycomycetales</taxon>
        <taxon>Glycomycetaceae</taxon>
        <taxon>Glycomyces</taxon>
    </lineage>
</organism>
<dbReference type="Proteomes" id="UP000681341">
    <property type="component" value="Unassembled WGS sequence"/>
</dbReference>
<proteinExistence type="predicted"/>
<evidence type="ECO:0000256" key="1">
    <source>
        <dbReference type="SAM" id="MobiDB-lite"/>
    </source>
</evidence>
<feature type="compositionally biased region" description="Basic and acidic residues" evidence="1">
    <location>
        <begin position="84"/>
        <end position="106"/>
    </location>
</feature>
<feature type="compositionally biased region" description="Basic and acidic residues" evidence="1">
    <location>
        <begin position="210"/>
        <end position="224"/>
    </location>
</feature>
<evidence type="ECO:0000313" key="2">
    <source>
        <dbReference type="EMBL" id="MBO3735385.1"/>
    </source>
</evidence>
<feature type="region of interest" description="Disordered" evidence="1">
    <location>
        <begin position="1"/>
        <end position="30"/>
    </location>
</feature>
<feature type="compositionally biased region" description="Basic and acidic residues" evidence="1">
    <location>
        <begin position="116"/>
        <end position="130"/>
    </location>
</feature>
<feature type="compositionally biased region" description="Acidic residues" evidence="1">
    <location>
        <begin position="245"/>
        <end position="254"/>
    </location>
</feature>
<gene>
    <name evidence="2" type="ORF">J5V16_21370</name>
</gene>
<reference evidence="2 3" key="1">
    <citation type="submission" date="2021-03" db="EMBL/GenBank/DDBJ databases">
        <title>Glycomyces sp. nov., a novel actinomycete isolated from soil.</title>
        <authorList>
            <person name="Yang X."/>
            <person name="Xu X."/>
        </authorList>
    </citation>
    <scope>NUCLEOTIDE SEQUENCE [LARGE SCALE GENOMIC DNA]</scope>
    <source>
        <strain evidence="2 3">NEAU-S30</strain>
    </source>
</reference>